<evidence type="ECO:0000313" key="2">
    <source>
        <dbReference type="EMBL" id="CEM48034.1"/>
    </source>
</evidence>
<feature type="region of interest" description="Disordered" evidence="1">
    <location>
        <begin position="460"/>
        <end position="479"/>
    </location>
</feature>
<feature type="region of interest" description="Disordered" evidence="1">
    <location>
        <begin position="55"/>
        <end position="263"/>
    </location>
</feature>
<feature type="region of interest" description="Disordered" evidence="1">
    <location>
        <begin position="309"/>
        <end position="380"/>
    </location>
</feature>
<organism evidence="2">
    <name type="scientific">Chromera velia CCMP2878</name>
    <dbReference type="NCBI Taxonomy" id="1169474"/>
    <lineage>
        <taxon>Eukaryota</taxon>
        <taxon>Sar</taxon>
        <taxon>Alveolata</taxon>
        <taxon>Colpodellida</taxon>
        <taxon>Chromeraceae</taxon>
        <taxon>Chromera</taxon>
    </lineage>
</organism>
<feature type="compositionally biased region" description="Gly residues" evidence="1">
    <location>
        <begin position="116"/>
        <end position="131"/>
    </location>
</feature>
<feature type="compositionally biased region" description="Basic and acidic residues" evidence="1">
    <location>
        <begin position="55"/>
        <end position="82"/>
    </location>
</feature>
<evidence type="ECO:0000256" key="1">
    <source>
        <dbReference type="SAM" id="MobiDB-lite"/>
    </source>
</evidence>
<accession>A0A0G4HUD6</accession>
<feature type="compositionally biased region" description="Low complexity" evidence="1">
    <location>
        <begin position="312"/>
        <end position="333"/>
    </location>
</feature>
<name>A0A0G4HUD6_9ALVE</name>
<feature type="compositionally biased region" description="Acidic residues" evidence="1">
    <location>
        <begin position="170"/>
        <end position="179"/>
    </location>
</feature>
<proteinExistence type="predicted"/>
<feature type="compositionally biased region" description="Low complexity" evidence="1">
    <location>
        <begin position="103"/>
        <end position="115"/>
    </location>
</feature>
<feature type="region of interest" description="Disordered" evidence="1">
    <location>
        <begin position="398"/>
        <end position="421"/>
    </location>
</feature>
<feature type="compositionally biased region" description="Polar residues" evidence="1">
    <location>
        <begin position="334"/>
        <end position="350"/>
    </location>
</feature>
<feature type="compositionally biased region" description="Low complexity" evidence="1">
    <location>
        <begin position="234"/>
        <end position="263"/>
    </location>
</feature>
<dbReference type="PANTHER" id="PTHR13621:SF2">
    <property type="entry name" value="PROLINE-RICH PROTEIN PRCC"/>
    <property type="match status" value="1"/>
</dbReference>
<gene>
    <name evidence="2" type="ORF">Cvel_8632</name>
</gene>
<dbReference type="EMBL" id="CDMZ01003910">
    <property type="protein sequence ID" value="CEM48034.1"/>
    <property type="molecule type" value="Genomic_DNA"/>
</dbReference>
<feature type="compositionally biased region" description="Basic and acidic residues" evidence="1">
    <location>
        <begin position="196"/>
        <end position="206"/>
    </location>
</feature>
<dbReference type="VEuPathDB" id="CryptoDB:Cvel_8632"/>
<dbReference type="GO" id="GO:0005634">
    <property type="term" value="C:nucleus"/>
    <property type="evidence" value="ECO:0007669"/>
    <property type="project" value="TreeGrafter"/>
</dbReference>
<dbReference type="AlphaFoldDB" id="A0A0G4HUD6"/>
<feature type="region of interest" description="Disordered" evidence="1">
    <location>
        <begin position="1"/>
        <end position="27"/>
    </location>
</feature>
<dbReference type="InterPro" id="IPR018800">
    <property type="entry name" value="PRCC"/>
</dbReference>
<dbReference type="Pfam" id="PF10253">
    <property type="entry name" value="PRCC"/>
    <property type="match status" value="1"/>
</dbReference>
<protein>
    <submittedName>
        <fullName evidence="2">Uncharacterized protein</fullName>
    </submittedName>
</protein>
<feature type="compositionally biased region" description="Basic and acidic residues" evidence="1">
    <location>
        <begin position="398"/>
        <end position="411"/>
    </location>
</feature>
<dbReference type="PANTHER" id="PTHR13621">
    <property type="entry name" value="PROLINE-RICH PROTEIN PRCC"/>
    <property type="match status" value="1"/>
</dbReference>
<feature type="compositionally biased region" description="Basic and acidic residues" evidence="1">
    <location>
        <begin position="151"/>
        <end position="169"/>
    </location>
</feature>
<reference evidence="2" key="1">
    <citation type="submission" date="2014-11" db="EMBL/GenBank/DDBJ databases">
        <authorList>
            <person name="Otto D Thomas"/>
            <person name="Naeem Raeece"/>
        </authorList>
    </citation>
    <scope>NUCLEOTIDE SEQUENCE</scope>
</reference>
<sequence length="479" mass="50840">MKKTLIEYGDSDSEAEEQQTGKKSIGLPALFQQQSKQQATKRVLPLPSLLPKVKAPAEEKEEIEPPLKKQAQELKAKEELARQNRNAQGGGSLLNFLPKPVNSSAASLSFESGSGKVLGSGSGSGSGGILQLGGARSFVKRQEGSVPPPGDRGKEESREGEVSLKRGLGDDESESDGDYEGSLLTAPLKGNGEPKPSGEADEKKAQQAEAQGVTGLFTLFNKYDEDSDEDDTAGAKPSPSFPSSSSSSSASAAPVVGPVMGPQVVPGPVMGPTFPPAALGGANYEPQMPAAGGVWDSAYYSVPLPLGGHGMSSSSSQQPLTVAAPGGASASSSWSQQMFQQRHQEASANAQHEGADVLARGPKGREWKLLNGGEGEGGMKSIASINADSLRDPDWYKRQQMEQQEKQASQRDKKKPIVTQRWDPEQRAAVMATLPGGTSKKKHQISWLAHEAQEREAELVEKMSQSRKTKGETYAKYGW</sequence>